<name>A0A6A4GVA2_9AGAR</name>
<dbReference type="OrthoDB" id="2684108at2759"/>
<dbReference type="EMBL" id="ML769686">
    <property type="protein sequence ID" value="KAE9389691.1"/>
    <property type="molecule type" value="Genomic_DNA"/>
</dbReference>
<keyword evidence="2" id="KW-1185">Reference proteome</keyword>
<dbReference type="AlphaFoldDB" id="A0A6A4GVA2"/>
<dbReference type="Proteomes" id="UP000799118">
    <property type="component" value="Unassembled WGS sequence"/>
</dbReference>
<organism evidence="1 2">
    <name type="scientific">Gymnopus androsaceus JB14</name>
    <dbReference type="NCBI Taxonomy" id="1447944"/>
    <lineage>
        <taxon>Eukaryota</taxon>
        <taxon>Fungi</taxon>
        <taxon>Dikarya</taxon>
        <taxon>Basidiomycota</taxon>
        <taxon>Agaricomycotina</taxon>
        <taxon>Agaricomycetes</taxon>
        <taxon>Agaricomycetidae</taxon>
        <taxon>Agaricales</taxon>
        <taxon>Marasmiineae</taxon>
        <taxon>Omphalotaceae</taxon>
        <taxon>Gymnopus</taxon>
    </lineage>
</organism>
<accession>A0A6A4GVA2</accession>
<evidence type="ECO:0000313" key="1">
    <source>
        <dbReference type="EMBL" id="KAE9389691.1"/>
    </source>
</evidence>
<gene>
    <name evidence="1" type="ORF">BT96DRAFT_391821</name>
</gene>
<reference evidence="1" key="1">
    <citation type="journal article" date="2019" name="Environ. Microbiol.">
        <title>Fungal ecological strategies reflected in gene transcription - a case study of two litter decomposers.</title>
        <authorList>
            <person name="Barbi F."/>
            <person name="Kohler A."/>
            <person name="Barry K."/>
            <person name="Baskaran P."/>
            <person name="Daum C."/>
            <person name="Fauchery L."/>
            <person name="Ihrmark K."/>
            <person name="Kuo A."/>
            <person name="LaButti K."/>
            <person name="Lipzen A."/>
            <person name="Morin E."/>
            <person name="Grigoriev I.V."/>
            <person name="Henrissat B."/>
            <person name="Lindahl B."/>
            <person name="Martin F."/>
        </authorList>
    </citation>
    <scope>NUCLEOTIDE SEQUENCE</scope>
    <source>
        <strain evidence="1">JB14</strain>
    </source>
</reference>
<sequence length="248" mass="27745">MNQAGLNMGPRHARVFGPAVSYTKKLTTEQKVDHDQDIIGAVSLIWSIAQAALPKDALQVIYDHLSSEQLPTMQTRDVPPGSGFTLHFDGVNYFFPHTKQAPPEVYISRAYGAYLYISLCWSHMLLIHCSPAHWDRSHCQYAIAYIADRIIDFSHQDRQGQHALTCNAGGNYVDVELGTVVESAPGTLILFQPRQRHGTTLSYGACNYGYAITFSRHLIDGYRELSDEAKAGYFIKPMDSNEEGVVYE</sequence>
<protein>
    <submittedName>
        <fullName evidence="1">Uncharacterized protein</fullName>
    </submittedName>
</protein>
<proteinExistence type="predicted"/>
<evidence type="ECO:0000313" key="2">
    <source>
        <dbReference type="Proteomes" id="UP000799118"/>
    </source>
</evidence>